<gene>
    <name evidence="2" type="ORF">N790_09835</name>
</gene>
<dbReference type="AlphaFoldDB" id="A0A091AYX6"/>
<evidence type="ECO:0000313" key="3">
    <source>
        <dbReference type="Proteomes" id="UP000029392"/>
    </source>
</evidence>
<evidence type="ECO:0000256" key="1">
    <source>
        <dbReference type="SAM" id="SignalP"/>
    </source>
</evidence>
<dbReference type="RefSeq" id="WP_043804184.1">
    <property type="nucleotide sequence ID" value="NZ_AVCH01000181.1"/>
</dbReference>
<sequence length="138" mass="16060">MNPSLRLTSFLLVLLLAACGSVGGKRTPLDQTLYDYVSAIRWSEFELAEKFVDPEHQRRAGFSDLDRERYKQFQVAGYEVKSVHEPGDGLYEQVVEIRFVNRNTQVEKLVTDRQRWRWDPEASRWWLASGLPDLDAAR</sequence>
<dbReference type="OrthoDB" id="6196416at2"/>
<protein>
    <recommendedName>
        <fullName evidence="4">DUF4136 domain-containing protein</fullName>
    </recommendedName>
</protein>
<organism evidence="2 3">
    <name type="scientific">Arenimonas malthae CC-JY-1</name>
    <dbReference type="NCBI Taxonomy" id="1384054"/>
    <lineage>
        <taxon>Bacteria</taxon>
        <taxon>Pseudomonadati</taxon>
        <taxon>Pseudomonadota</taxon>
        <taxon>Gammaproteobacteria</taxon>
        <taxon>Lysobacterales</taxon>
        <taxon>Lysobacteraceae</taxon>
        <taxon>Arenimonas</taxon>
    </lineage>
</organism>
<feature type="signal peptide" evidence="1">
    <location>
        <begin position="1"/>
        <end position="24"/>
    </location>
</feature>
<evidence type="ECO:0000313" key="2">
    <source>
        <dbReference type="EMBL" id="KFN45508.1"/>
    </source>
</evidence>
<name>A0A091AYX6_9GAMM</name>
<feature type="chain" id="PRO_5001870675" description="DUF4136 domain-containing protein" evidence="1">
    <location>
        <begin position="25"/>
        <end position="138"/>
    </location>
</feature>
<dbReference type="eggNOG" id="ENOG5032RMU">
    <property type="taxonomic scope" value="Bacteria"/>
</dbReference>
<reference evidence="2 3" key="1">
    <citation type="submission" date="2013-09" db="EMBL/GenBank/DDBJ databases">
        <title>Genome sequencing of Arenimonas malthae.</title>
        <authorList>
            <person name="Chen F."/>
            <person name="Wang G."/>
        </authorList>
    </citation>
    <scope>NUCLEOTIDE SEQUENCE [LARGE SCALE GENOMIC DNA]</scope>
    <source>
        <strain evidence="2 3">CC-JY-1</strain>
    </source>
</reference>
<keyword evidence="3" id="KW-1185">Reference proteome</keyword>
<accession>A0A091AYX6</accession>
<dbReference type="Proteomes" id="UP000029392">
    <property type="component" value="Unassembled WGS sequence"/>
</dbReference>
<dbReference type="PATRIC" id="fig|1384054.3.peg.2076"/>
<proteinExistence type="predicted"/>
<comment type="caution">
    <text evidence="2">The sequence shown here is derived from an EMBL/GenBank/DDBJ whole genome shotgun (WGS) entry which is preliminary data.</text>
</comment>
<evidence type="ECO:0008006" key="4">
    <source>
        <dbReference type="Google" id="ProtNLM"/>
    </source>
</evidence>
<dbReference type="EMBL" id="AVCH01000181">
    <property type="protein sequence ID" value="KFN45508.1"/>
    <property type="molecule type" value="Genomic_DNA"/>
</dbReference>
<dbReference type="STRING" id="1384054.N790_09835"/>
<keyword evidence="1" id="KW-0732">Signal</keyword>
<dbReference type="PROSITE" id="PS51257">
    <property type="entry name" value="PROKAR_LIPOPROTEIN"/>
    <property type="match status" value="1"/>
</dbReference>